<dbReference type="GO" id="GO:0016192">
    <property type="term" value="P:vesicle-mediated transport"/>
    <property type="evidence" value="ECO:0007669"/>
    <property type="project" value="TreeGrafter"/>
</dbReference>
<gene>
    <name evidence="3" type="ORF">CONLIGDRAFT_595767</name>
</gene>
<keyword evidence="4" id="KW-1185">Reference proteome</keyword>
<dbReference type="PRINTS" id="PR00891">
    <property type="entry name" value="RABGDIREP"/>
</dbReference>
<protein>
    <recommendedName>
        <fullName evidence="2">Rab proteins geranylgeranyltransferase</fullName>
    </recommendedName>
</protein>
<dbReference type="GO" id="GO:0007264">
    <property type="term" value="P:small GTPase-mediated signal transduction"/>
    <property type="evidence" value="ECO:0007669"/>
    <property type="project" value="UniProtKB-UniRule"/>
</dbReference>
<sequence length="505" mass="54239">MESLSDTVWDVVICGTGLQQSLLALSLSRSGKKILHIDPKEYYGGPDAALSLQEAERWQTEQASSSAASSSIFSSARIWQPSEGAGLSSSRSYSLALSPQIIHTSSTLISQLVSSRAYRQIEFLAVGSFFIFKPSPDPSSQSPPSLSRIPSTREDVFSTTAIAARAKRSLMKFLKFVLDYNSAPNSEVWQPRASEPLSAFLAEHFNLDAELQAYVLALTLSLDGRITARDGLATIHRHLTSMGVFGPGFAAIYPKWGGTSEIAQVACRAGAVGGGIYMLGTGIETVAERSGDSDELVEIQLTNGTPVKTKLLVRGDEERVADDAQEISRLVTIVASPLSSLFEVVVEGAPAPAVAVIAFPPGSVTEEDRSVSEYPVYAFAHSSSTGECPSGQSVLYFTTLATSTSEAVLQSALDALLSALRDGDEAPKCLYQLRYKQSRGLTSVKTDGNMVQLPAPSLSLAFDDSTLQSVHEAWRVTMGSASQEPETDYMIFADREPADDYDDED</sequence>
<dbReference type="Gene3D" id="3.30.519.10">
    <property type="entry name" value="Guanine Nucleotide Dissociation Inhibitor, domain 2"/>
    <property type="match status" value="1"/>
</dbReference>
<dbReference type="EMBL" id="KV875096">
    <property type="protein sequence ID" value="OIW31400.1"/>
    <property type="molecule type" value="Genomic_DNA"/>
</dbReference>
<evidence type="ECO:0000313" key="4">
    <source>
        <dbReference type="Proteomes" id="UP000182658"/>
    </source>
</evidence>
<dbReference type="Pfam" id="PF00996">
    <property type="entry name" value="GDI"/>
    <property type="match status" value="1"/>
</dbReference>
<dbReference type="FunCoup" id="A0A1J7JNF0">
    <property type="interactions" value="187"/>
</dbReference>
<dbReference type="SUPFAM" id="SSF51905">
    <property type="entry name" value="FAD/NAD(P)-binding domain"/>
    <property type="match status" value="1"/>
</dbReference>
<dbReference type="GO" id="GO:0005968">
    <property type="term" value="C:Rab-protein geranylgeranyltransferase complex"/>
    <property type="evidence" value="ECO:0007669"/>
    <property type="project" value="TreeGrafter"/>
</dbReference>
<dbReference type="Gene3D" id="1.10.405.10">
    <property type="entry name" value="Guanine Nucleotide Dissociation Inhibitor, domain 1"/>
    <property type="match status" value="1"/>
</dbReference>
<comment type="similarity">
    <text evidence="1 2">Belongs to the Rab GDI family.</text>
</comment>
<dbReference type="InterPro" id="IPR018203">
    <property type="entry name" value="GDP_dissociation_inhibitor"/>
</dbReference>
<reference evidence="3 4" key="1">
    <citation type="submission" date="2016-10" db="EMBL/GenBank/DDBJ databases">
        <title>Draft genome sequence of Coniochaeta ligniaria NRRL30616, a lignocellulolytic fungus for bioabatement of inhibitors in plant biomass hydrolysates.</title>
        <authorList>
            <consortium name="DOE Joint Genome Institute"/>
            <person name="Jimenez D.J."/>
            <person name="Hector R.E."/>
            <person name="Riley R."/>
            <person name="Sun H."/>
            <person name="Grigoriev I.V."/>
            <person name="Van Elsas J.D."/>
            <person name="Nichols N.N."/>
        </authorList>
    </citation>
    <scope>NUCLEOTIDE SEQUENCE [LARGE SCALE GENOMIC DNA]</scope>
    <source>
        <strain evidence="3 4">NRRL 30616</strain>
    </source>
</reference>
<dbReference type="Gene3D" id="3.50.50.60">
    <property type="entry name" value="FAD/NAD(P)-binding domain"/>
    <property type="match status" value="1"/>
</dbReference>
<dbReference type="GO" id="GO:0005634">
    <property type="term" value="C:nucleus"/>
    <property type="evidence" value="ECO:0007669"/>
    <property type="project" value="TreeGrafter"/>
</dbReference>
<dbReference type="AlphaFoldDB" id="A0A1J7JNF0"/>
<dbReference type="PANTHER" id="PTHR11787">
    <property type="entry name" value="RAB GDP-DISSOCIATION INHIBITOR"/>
    <property type="match status" value="1"/>
</dbReference>
<dbReference type="SUPFAM" id="SSF54373">
    <property type="entry name" value="FAD-linked reductases, C-terminal domain"/>
    <property type="match status" value="1"/>
</dbReference>
<dbReference type="InterPro" id="IPR036188">
    <property type="entry name" value="FAD/NAD-bd_sf"/>
</dbReference>
<dbReference type="OrthoDB" id="1923006at2759"/>
<dbReference type="GO" id="GO:0005829">
    <property type="term" value="C:cytosol"/>
    <property type="evidence" value="ECO:0007669"/>
    <property type="project" value="TreeGrafter"/>
</dbReference>
<evidence type="ECO:0000256" key="1">
    <source>
        <dbReference type="ARBA" id="ARBA00005593"/>
    </source>
</evidence>
<dbReference type="Proteomes" id="UP000182658">
    <property type="component" value="Unassembled WGS sequence"/>
</dbReference>
<evidence type="ECO:0000313" key="3">
    <source>
        <dbReference type="EMBL" id="OIW31400.1"/>
    </source>
</evidence>
<dbReference type="PIRSF" id="PIRSF037514">
    <property type="entry name" value="Rab_ger_ger_transf_A_fun"/>
    <property type="match status" value="1"/>
</dbReference>
<evidence type="ECO:0000256" key="2">
    <source>
        <dbReference type="PIRNR" id="PIRNR037514"/>
    </source>
</evidence>
<dbReference type="InParanoid" id="A0A1J7JNF0"/>
<name>A0A1J7JNF0_9PEZI</name>
<proteinExistence type="inferred from homology"/>
<accession>A0A1J7JNF0</accession>
<dbReference type="STRING" id="1408157.A0A1J7JNF0"/>
<dbReference type="PANTHER" id="PTHR11787:SF4">
    <property type="entry name" value="CHM, RAB ESCORT PROTEIN 1"/>
    <property type="match status" value="1"/>
</dbReference>
<organism evidence="3 4">
    <name type="scientific">Coniochaeta ligniaria NRRL 30616</name>
    <dbReference type="NCBI Taxonomy" id="1408157"/>
    <lineage>
        <taxon>Eukaryota</taxon>
        <taxon>Fungi</taxon>
        <taxon>Dikarya</taxon>
        <taxon>Ascomycota</taxon>
        <taxon>Pezizomycotina</taxon>
        <taxon>Sordariomycetes</taxon>
        <taxon>Sordariomycetidae</taxon>
        <taxon>Coniochaetales</taxon>
        <taxon>Coniochaetaceae</taxon>
        <taxon>Coniochaeta</taxon>
    </lineage>
</organism>
<dbReference type="GO" id="GO:0005092">
    <property type="term" value="F:GDP-dissociation inhibitor activity"/>
    <property type="evidence" value="ECO:0007669"/>
    <property type="project" value="UniProtKB-UniRule"/>
</dbReference>
<dbReference type="InterPro" id="IPR017230">
    <property type="entry name" value="Mrs6"/>
</dbReference>